<dbReference type="PANTHER" id="PTHR42804:SF1">
    <property type="entry name" value="ALDEHYDE DEHYDROGENASE-RELATED"/>
    <property type="match status" value="1"/>
</dbReference>
<evidence type="ECO:0000313" key="4">
    <source>
        <dbReference type="EMBL" id="SDU80473.1"/>
    </source>
</evidence>
<dbReference type="SUPFAM" id="SSF53720">
    <property type="entry name" value="ALDH-like"/>
    <property type="match status" value="1"/>
</dbReference>
<evidence type="ECO:0000259" key="3">
    <source>
        <dbReference type="Pfam" id="PF00171"/>
    </source>
</evidence>
<dbReference type="InterPro" id="IPR015590">
    <property type="entry name" value="Aldehyde_DH_dom"/>
</dbReference>
<gene>
    <name evidence="4" type="ORF">SAMN04488548_136378</name>
</gene>
<dbReference type="GO" id="GO:0016620">
    <property type="term" value="F:oxidoreductase activity, acting on the aldehyde or oxo group of donors, NAD or NADP as acceptor"/>
    <property type="evidence" value="ECO:0007669"/>
    <property type="project" value="InterPro"/>
</dbReference>
<dbReference type="Gene3D" id="3.40.309.10">
    <property type="entry name" value="Aldehyde Dehydrogenase, Chain A, domain 2"/>
    <property type="match status" value="1"/>
</dbReference>
<feature type="domain" description="Aldehyde dehydrogenase" evidence="3">
    <location>
        <begin position="2"/>
        <end position="106"/>
    </location>
</feature>
<reference evidence="4 5" key="1">
    <citation type="submission" date="2016-10" db="EMBL/GenBank/DDBJ databases">
        <authorList>
            <person name="de Groot N.N."/>
        </authorList>
    </citation>
    <scope>NUCLEOTIDE SEQUENCE [LARGE SCALE GENOMIC DNA]</scope>
    <source>
        <strain evidence="4 5">DSM 44215</strain>
    </source>
</reference>
<dbReference type="EMBL" id="FNLM01000036">
    <property type="protein sequence ID" value="SDU80473.1"/>
    <property type="molecule type" value="Genomic_DNA"/>
</dbReference>
<organism evidence="4 5">
    <name type="scientific">Gordonia westfalica</name>
    <dbReference type="NCBI Taxonomy" id="158898"/>
    <lineage>
        <taxon>Bacteria</taxon>
        <taxon>Bacillati</taxon>
        <taxon>Actinomycetota</taxon>
        <taxon>Actinomycetes</taxon>
        <taxon>Mycobacteriales</taxon>
        <taxon>Gordoniaceae</taxon>
        <taxon>Gordonia</taxon>
    </lineage>
</organism>
<evidence type="ECO:0000256" key="1">
    <source>
        <dbReference type="ARBA" id="ARBA00009986"/>
    </source>
</evidence>
<dbReference type="STRING" id="158898.SAMN04488548_136378"/>
<dbReference type="AlphaFoldDB" id="A0A1H2LHD5"/>
<accession>A0A1H2LHD5</accession>
<dbReference type="Pfam" id="PF00171">
    <property type="entry name" value="Aldedh"/>
    <property type="match status" value="1"/>
</dbReference>
<dbReference type="Gene3D" id="3.40.605.10">
    <property type="entry name" value="Aldehyde Dehydrogenase, Chain A, domain 1"/>
    <property type="match status" value="1"/>
</dbReference>
<dbReference type="InterPro" id="IPR016161">
    <property type="entry name" value="Ald_DH/histidinol_DH"/>
</dbReference>
<evidence type="ECO:0000256" key="2">
    <source>
        <dbReference type="ARBA" id="ARBA00023002"/>
    </source>
</evidence>
<proteinExistence type="inferred from homology"/>
<evidence type="ECO:0000313" key="5">
    <source>
        <dbReference type="Proteomes" id="UP000183180"/>
    </source>
</evidence>
<protein>
    <submittedName>
        <fullName evidence="4">Aldehyde dehydrogenase family protein</fullName>
    </submittedName>
</protein>
<sequence>MGVDNRMKIAQSEIFGPVGVIIPFTDDAEAVQIANDSPYGLSGGVWSADPVRAHGIARKLRTGMVVVNGGGGGLMPDGPFGGYKQSGIGREFGAHGLSEYLQHKTIQWAAAR</sequence>
<keyword evidence="2" id="KW-0560">Oxidoreductase</keyword>
<dbReference type="InterPro" id="IPR016163">
    <property type="entry name" value="Ald_DH_C"/>
</dbReference>
<dbReference type="PANTHER" id="PTHR42804">
    <property type="entry name" value="ALDEHYDE DEHYDROGENASE"/>
    <property type="match status" value="1"/>
</dbReference>
<comment type="similarity">
    <text evidence="1">Belongs to the aldehyde dehydrogenase family.</text>
</comment>
<dbReference type="Proteomes" id="UP000183180">
    <property type="component" value="Unassembled WGS sequence"/>
</dbReference>
<dbReference type="FunFam" id="3.40.605.10:FF:000026">
    <property type="entry name" value="Aldehyde dehydrogenase, putative"/>
    <property type="match status" value="1"/>
</dbReference>
<name>A0A1H2LHD5_9ACTN</name>
<dbReference type="InterPro" id="IPR016162">
    <property type="entry name" value="Ald_DH_N"/>
</dbReference>